<name>A0A836BY45_9CHLO</name>
<gene>
    <name evidence="14" type="ORF">HYH03_008254</name>
</gene>
<dbReference type="InterPro" id="IPR013598">
    <property type="entry name" value="Exportin-1/Importin-b-like"/>
</dbReference>
<feature type="domain" description="Exportin-T C-terminal" evidence="13">
    <location>
        <begin position="816"/>
        <end position="1088"/>
    </location>
</feature>
<keyword evidence="7 10" id="KW-0539">Nucleus</keyword>
<keyword evidence="3 10" id="KW-0813">Transport</keyword>
<dbReference type="Pfam" id="PF19282">
    <property type="entry name" value="Exportin-T"/>
    <property type="match status" value="3"/>
</dbReference>
<evidence type="ECO:0000313" key="15">
    <source>
        <dbReference type="Proteomes" id="UP000612055"/>
    </source>
</evidence>
<keyword evidence="4 10" id="KW-0963">Cytoplasm</keyword>
<comment type="similarity">
    <text evidence="10">Belongs to the exportin family.</text>
</comment>
<comment type="caution">
    <text evidence="14">The sequence shown here is derived from an EMBL/GenBank/DDBJ whole genome shotgun (WGS) entry which is preliminary data.</text>
</comment>
<dbReference type="PANTHER" id="PTHR15952:SF11">
    <property type="entry name" value="EXPORTIN-T"/>
    <property type="match status" value="1"/>
</dbReference>
<keyword evidence="15" id="KW-1185">Reference proteome</keyword>
<feature type="compositionally biased region" description="Gly residues" evidence="11">
    <location>
        <begin position="322"/>
        <end position="339"/>
    </location>
</feature>
<keyword evidence="6 10" id="KW-0694">RNA-binding</keyword>
<dbReference type="Gene3D" id="1.25.10.10">
    <property type="entry name" value="Leucine-rich Repeat Variant"/>
    <property type="match status" value="2"/>
</dbReference>
<evidence type="ECO:0000256" key="9">
    <source>
        <dbReference type="ARBA" id="ARBA00032199"/>
    </source>
</evidence>
<comment type="function">
    <text evidence="10">tRNA nucleus export receptor which facilitates tRNA translocation across the nuclear pore complex.</text>
</comment>
<feature type="domain" description="Exportin-T C-terminal" evidence="13">
    <location>
        <begin position="713"/>
        <end position="765"/>
    </location>
</feature>
<feature type="region of interest" description="Disordered" evidence="11">
    <location>
        <begin position="1048"/>
        <end position="1077"/>
    </location>
</feature>
<dbReference type="OrthoDB" id="26399at2759"/>
<feature type="region of interest" description="Disordered" evidence="11">
    <location>
        <begin position="1106"/>
        <end position="1131"/>
    </location>
</feature>
<reference evidence="14" key="1">
    <citation type="journal article" date="2020" name="bioRxiv">
        <title>Comparative genomics of Chlamydomonas.</title>
        <authorList>
            <person name="Craig R.J."/>
            <person name="Hasan A.R."/>
            <person name="Ness R.W."/>
            <person name="Keightley P.D."/>
        </authorList>
    </citation>
    <scope>NUCLEOTIDE SEQUENCE</scope>
    <source>
        <strain evidence="14">CCAP 11/70</strain>
    </source>
</reference>
<dbReference type="InterPro" id="IPR016024">
    <property type="entry name" value="ARM-type_fold"/>
</dbReference>
<feature type="domain" description="Exportin-1/Importin-beta-like" evidence="12">
    <location>
        <begin position="192"/>
        <end position="276"/>
    </location>
</feature>
<evidence type="ECO:0000256" key="4">
    <source>
        <dbReference type="ARBA" id="ARBA00022490"/>
    </source>
</evidence>
<evidence type="ECO:0000256" key="10">
    <source>
        <dbReference type="RuleBase" id="RU366037"/>
    </source>
</evidence>
<evidence type="ECO:0000256" key="11">
    <source>
        <dbReference type="SAM" id="MobiDB-lite"/>
    </source>
</evidence>
<evidence type="ECO:0000259" key="12">
    <source>
        <dbReference type="Pfam" id="PF08389"/>
    </source>
</evidence>
<accession>A0A836BY45</accession>
<evidence type="ECO:0000256" key="3">
    <source>
        <dbReference type="ARBA" id="ARBA00022448"/>
    </source>
</evidence>
<evidence type="ECO:0000256" key="8">
    <source>
        <dbReference type="ARBA" id="ARBA00029784"/>
    </source>
</evidence>
<sequence>MSDDFEKAVLITFSFDGSYTPQLKEQATAYVNNIKRSPECGRLCVERFSASPYAEVKFWCLQTLHELIRTSYSSLSAGDKAAIRSALLTWVTRDCNNPSTPLAPFLRNKVAQTLVAVLQYEYPGNWPSFFHDLIGALGAGEGVVDMFCRILLSVDEDIVSLDIPRSQDESRLSMRGMHAHAKHIHAPSQDESRLSMHVKDSMREHSVAEVAAAWYRLVEGYRGKNPELAAQVLAVMTRYIPWIDIHLIANDKFLPLLLSLMGAPHPGLRSAALDCVTEALAKRMEPLPKLGLIESMKIVPVAASWASGFPVRMPGGGGGVGAGAGGGGGGPGGGGGGNNAGALGDDDEAEAEAVVARYARLLATLAAEIMDALKRVENGIISLTAVGFSVTDDAASEATRASQAAAAMLGSLFPAVMAALACGVDEVALPLMPFMGAYALRLKGLAKRPGGLAPEALAQVRQVLEGVAVAAKYPAQSASYGGAAPTLPAALAAAADEQEAVNEKRKDLFTLFRNLAKLAFNEAVGFVGAALGSVLSRPNAAWQDVEVAVSLLYELGEGAPEEALKPEGGGLAGLALGLVQAGPAGAWARHRLVALAALECSVRYSRVLQQVPAAIPPALAAFLDGRGMGHPAEDVSTRASYLFARLVKALRQNVRPYLPDILTSLTPHLNRVATTPLAAGASAVAGGGGGAAAGAVGAQGEGSATGAGKAAAPVGACVDDRLYVFDAVGLLVGQEEVPAEQQLQLLQQLLRPLLAQIEDNLQPLRAASAAAASGGGAGAGAGGGAGSARAGGGGGGGGSAAAAAAAAASGAAAAGLVLQSLEAVNRLSKGFRTDIVTRQRPQLAALFVRALEVAVAAPAAAPANKLLRARFISFVHRMVECLSGGLLPYLPPALEVLLSTQTDVQDLVDLVVLVNQLLARYREALGALLEALLPPLLVRLHGALGAGWDWSGRQAAPGALTLATEGTAATLEDVRERGELQRAYYLLLSGITGAGLSGALLKVPPAALEAAVVGLTRGAATHVDPTVRKTCLQVFSRLVGDWCGSPAPAPGAPAPAATPASPGPGTPAGPPPGSELVPGFRRYAMERLGEEACLVGLLRPALTSSSSGANAAGGGGGAGGGGAGGAGGQGAGGTVLDVRDAAVLNLLGEAAAALKLIYAKCGEEFPAHLTGAVLPALGLDPGSAQQLVALIRGGEARELRDYLRALMLGAQAAGQGR</sequence>
<dbReference type="InterPro" id="IPR045546">
    <property type="entry name" value="Exportin-T_C"/>
</dbReference>
<dbReference type="GO" id="GO:0000049">
    <property type="term" value="F:tRNA binding"/>
    <property type="evidence" value="ECO:0007669"/>
    <property type="project" value="UniProtKB-UniRule"/>
</dbReference>
<evidence type="ECO:0000256" key="7">
    <source>
        <dbReference type="ARBA" id="ARBA00023242"/>
    </source>
</evidence>
<comment type="subcellular location">
    <subcellularLocation>
        <location evidence="1 10">Cytoplasm</location>
    </subcellularLocation>
    <subcellularLocation>
        <location evidence="10">Nucleus</location>
    </subcellularLocation>
    <text evidence="10">Shuttles between the nucleus and the cytoplasm.</text>
</comment>
<evidence type="ECO:0000259" key="13">
    <source>
        <dbReference type="Pfam" id="PF19282"/>
    </source>
</evidence>
<dbReference type="GO" id="GO:0016363">
    <property type="term" value="C:nuclear matrix"/>
    <property type="evidence" value="ECO:0007669"/>
    <property type="project" value="TreeGrafter"/>
</dbReference>
<evidence type="ECO:0000256" key="1">
    <source>
        <dbReference type="ARBA" id="ARBA00004496"/>
    </source>
</evidence>
<dbReference type="PANTHER" id="PTHR15952">
    <property type="entry name" value="EXPORTIN-T/LOS1"/>
    <property type="match status" value="1"/>
</dbReference>
<dbReference type="InterPro" id="IPR040017">
    <property type="entry name" value="XPOT"/>
</dbReference>
<evidence type="ECO:0000256" key="2">
    <source>
        <dbReference type="ARBA" id="ARBA00018928"/>
    </source>
</evidence>
<feature type="domain" description="Exportin-T C-terminal" evidence="13">
    <location>
        <begin position="401"/>
        <end position="667"/>
    </location>
</feature>
<protein>
    <recommendedName>
        <fullName evidence="2 10">Exportin-T</fullName>
    </recommendedName>
    <alternativeName>
        <fullName evidence="8 10">Exportin(tRNA)</fullName>
    </alternativeName>
    <alternativeName>
        <fullName evidence="9 10">tRNA exportin</fullName>
    </alternativeName>
</protein>
<dbReference type="SUPFAM" id="SSF48371">
    <property type="entry name" value="ARM repeat"/>
    <property type="match status" value="1"/>
</dbReference>
<dbReference type="EMBL" id="JAEHOE010000037">
    <property type="protein sequence ID" value="KAG2493436.1"/>
    <property type="molecule type" value="Genomic_DNA"/>
</dbReference>
<feature type="domain" description="Exportin-1/Importin-beta-like" evidence="12">
    <location>
        <begin position="104"/>
        <end position="184"/>
    </location>
</feature>
<feature type="region of interest" description="Disordered" evidence="11">
    <location>
        <begin position="322"/>
        <end position="344"/>
    </location>
</feature>
<dbReference type="Proteomes" id="UP000612055">
    <property type="component" value="Unassembled WGS sequence"/>
</dbReference>
<dbReference type="AlphaFoldDB" id="A0A836BY45"/>
<dbReference type="GO" id="GO:0005737">
    <property type="term" value="C:cytoplasm"/>
    <property type="evidence" value="ECO:0007669"/>
    <property type="project" value="UniProtKB-SubCell"/>
</dbReference>
<dbReference type="GO" id="GO:0071528">
    <property type="term" value="P:tRNA re-export from nucleus"/>
    <property type="evidence" value="ECO:0007669"/>
    <property type="project" value="UniProtKB-UniRule"/>
</dbReference>
<dbReference type="GO" id="GO:0031267">
    <property type="term" value="F:small GTPase binding"/>
    <property type="evidence" value="ECO:0007669"/>
    <property type="project" value="InterPro"/>
</dbReference>
<evidence type="ECO:0000256" key="5">
    <source>
        <dbReference type="ARBA" id="ARBA00022555"/>
    </source>
</evidence>
<feature type="compositionally biased region" description="Gly residues" evidence="11">
    <location>
        <begin position="1111"/>
        <end position="1131"/>
    </location>
</feature>
<feature type="compositionally biased region" description="Pro residues" evidence="11">
    <location>
        <begin position="1061"/>
        <end position="1073"/>
    </location>
</feature>
<organism evidence="14 15">
    <name type="scientific">Edaphochlamys debaryana</name>
    <dbReference type="NCBI Taxonomy" id="47281"/>
    <lineage>
        <taxon>Eukaryota</taxon>
        <taxon>Viridiplantae</taxon>
        <taxon>Chlorophyta</taxon>
        <taxon>core chlorophytes</taxon>
        <taxon>Chlorophyceae</taxon>
        <taxon>CS clade</taxon>
        <taxon>Chlamydomonadales</taxon>
        <taxon>Chlamydomonadales incertae sedis</taxon>
        <taxon>Edaphochlamys</taxon>
    </lineage>
</organism>
<dbReference type="InterPro" id="IPR011989">
    <property type="entry name" value="ARM-like"/>
</dbReference>
<evidence type="ECO:0000313" key="14">
    <source>
        <dbReference type="EMBL" id="KAG2493436.1"/>
    </source>
</evidence>
<dbReference type="GO" id="GO:0005643">
    <property type="term" value="C:nuclear pore"/>
    <property type="evidence" value="ECO:0007669"/>
    <property type="project" value="TreeGrafter"/>
</dbReference>
<keyword evidence="5 10" id="KW-0820">tRNA-binding</keyword>
<dbReference type="Pfam" id="PF08389">
    <property type="entry name" value="Xpo1"/>
    <property type="match status" value="2"/>
</dbReference>
<evidence type="ECO:0000256" key="6">
    <source>
        <dbReference type="ARBA" id="ARBA00022884"/>
    </source>
</evidence>
<proteinExistence type="inferred from homology"/>